<proteinExistence type="predicted"/>
<reference evidence="1 2" key="1">
    <citation type="submission" date="2020-01" db="EMBL/GenBank/DDBJ databases">
        <title>Jiella pacifica sp. nov.</title>
        <authorList>
            <person name="Xue Z."/>
            <person name="Zhu S."/>
            <person name="Chen J."/>
            <person name="Yang J."/>
        </authorList>
    </citation>
    <scope>NUCLEOTIDE SEQUENCE [LARGE SCALE GENOMIC DNA]</scope>
    <source>
        <strain evidence="1 2">40Bstr34</strain>
    </source>
</reference>
<dbReference type="Proteomes" id="UP000469011">
    <property type="component" value="Unassembled WGS sequence"/>
</dbReference>
<protein>
    <submittedName>
        <fullName evidence="1">Uncharacterized protein</fullName>
    </submittedName>
</protein>
<keyword evidence="2" id="KW-1185">Reference proteome</keyword>
<evidence type="ECO:0000313" key="1">
    <source>
        <dbReference type="EMBL" id="NDW06485.1"/>
    </source>
</evidence>
<dbReference type="EMBL" id="JAAAMG010000017">
    <property type="protein sequence ID" value="NDW06485.1"/>
    <property type="molecule type" value="Genomic_DNA"/>
</dbReference>
<dbReference type="RefSeq" id="WP_163464983.1">
    <property type="nucleotide sequence ID" value="NZ_JAAAMG010000017.1"/>
</dbReference>
<comment type="caution">
    <text evidence="1">The sequence shown here is derived from an EMBL/GenBank/DDBJ whole genome shotgun (WGS) entry which is preliminary data.</text>
</comment>
<dbReference type="AlphaFoldDB" id="A0A6N9T8B7"/>
<organism evidence="1 2">
    <name type="scientific">Jiella pacifica</name>
    <dbReference type="NCBI Taxonomy" id="2696469"/>
    <lineage>
        <taxon>Bacteria</taxon>
        <taxon>Pseudomonadati</taxon>
        <taxon>Pseudomonadota</taxon>
        <taxon>Alphaproteobacteria</taxon>
        <taxon>Hyphomicrobiales</taxon>
        <taxon>Aurantimonadaceae</taxon>
        <taxon>Jiella</taxon>
    </lineage>
</organism>
<sequence>MGYWKDELELNRGRILLPDGQWVRPVGPVLKVWDGDIWCDPKEEIAQPAYEQSLARFMETVVAARFCGRSGSARFNFVYQNVTDRANGDLFDWTERFIERDALPRNPEDEVSICDRFGFAPRRTMNRLKERIEAPREYLLQERGLWRICYLSLARKCFLARIGYPSFCARQIS</sequence>
<name>A0A6N9T8B7_9HYPH</name>
<gene>
    <name evidence="1" type="ORF">GTK09_18860</name>
</gene>
<accession>A0A6N9T8B7</accession>
<evidence type="ECO:0000313" key="2">
    <source>
        <dbReference type="Proteomes" id="UP000469011"/>
    </source>
</evidence>